<gene>
    <name evidence="1" type="ORF">AVEN_173198_1</name>
</gene>
<organism evidence="1 2">
    <name type="scientific">Araneus ventricosus</name>
    <name type="common">Orbweaver spider</name>
    <name type="synonym">Epeira ventricosa</name>
    <dbReference type="NCBI Taxonomy" id="182803"/>
    <lineage>
        <taxon>Eukaryota</taxon>
        <taxon>Metazoa</taxon>
        <taxon>Ecdysozoa</taxon>
        <taxon>Arthropoda</taxon>
        <taxon>Chelicerata</taxon>
        <taxon>Arachnida</taxon>
        <taxon>Araneae</taxon>
        <taxon>Araneomorphae</taxon>
        <taxon>Entelegynae</taxon>
        <taxon>Araneoidea</taxon>
        <taxon>Araneidae</taxon>
        <taxon>Araneus</taxon>
    </lineage>
</organism>
<keyword evidence="2" id="KW-1185">Reference proteome</keyword>
<accession>A0A4Y2HM98</accession>
<proteinExistence type="predicted"/>
<feature type="non-terminal residue" evidence="1">
    <location>
        <position position="33"/>
    </location>
</feature>
<comment type="caution">
    <text evidence="1">The sequence shown here is derived from an EMBL/GenBank/DDBJ whole genome shotgun (WGS) entry which is preliminary data.</text>
</comment>
<dbReference type="EMBL" id="BGPR01182291">
    <property type="protein sequence ID" value="GBM66368.1"/>
    <property type="molecule type" value="Genomic_DNA"/>
</dbReference>
<dbReference type="Proteomes" id="UP000499080">
    <property type="component" value="Unassembled WGS sequence"/>
</dbReference>
<name>A0A4Y2HM98_ARAVE</name>
<evidence type="ECO:0000313" key="1">
    <source>
        <dbReference type="EMBL" id="GBM66368.1"/>
    </source>
</evidence>
<evidence type="ECO:0000313" key="2">
    <source>
        <dbReference type="Proteomes" id="UP000499080"/>
    </source>
</evidence>
<dbReference type="AlphaFoldDB" id="A0A4Y2HM98"/>
<sequence>MANSCGKMSPHVPWTMCSLNVPPKTSCSLNVPP</sequence>
<reference evidence="1 2" key="1">
    <citation type="journal article" date="2019" name="Sci. Rep.">
        <title>Orb-weaving spider Araneus ventricosus genome elucidates the spidroin gene catalogue.</title>
        <authorList>
            <person name="Kono N."/>
            <person name="Nakamura H."/>
            <person name="Ohtoshi R."/>
            <person name="Moran D.A.P."/>
            <person name="Shinohara A."/>
            <person name="Yoshida Y."/>
            <person name="Fujiwara M."/>
            <person name="Mori M."/>
            <person name="Tomita M."/>
            <person name="Arakawa K."/>
        </authorList>
    </citation>
    <scope>NUCLEOTIDE SEQUENCE [LARGE SCALE GENOMIC DNA]</scope>
</reference>
<protein>
    <submittedName>
        <fullName evidence="1">Uncharacterized protein</fullName>
    </submittedName>
</protein>